<dbReference type="EMBL" id="OZ024668">
    <property type="protein sequence ID" value="CAK9891440.1"/>
    <property type="molecule type" value="Genomic_DNA"/>
</dbReference>
<reference evidence="3" key="1">
    <citation type="submission" date="2019-09" db="EMBL/GenBank/DDBJ databases">
        <authorList>
            <person name="Chandra G."/>
            <person name="Truman W A."/>
        </authorList>
    </citation>
    <scope>NUCLEOTIDE SEQUENCE [LARGE SCALE GENOMIC DNA]</scope>
    <source>
        <strain evidence="3">PS652</strain>
    </source>
</reference>
<evidence type="ECO:0000259" key="1">
    <source>
        <dbReference type="Pfam" id="PF09278"/>
    </source>
</evidence>
<gene>
    <name evidence="2" type="ORF">PS652_04301</name>
    <name evidence="3" type="ORF">PS652_05021</name>
</gene>
<feature type="domain" description="Transcription regulator MerR DNA binding" evidence="1">
    <location>
        <begin position="31"/>
        <end position="83"/>
    </location>
</feature>
<proteinExistence type="predicted"/>
<name>A0A5E6X028_PSEFL</name>
<evidence type="ECO:0000313" key="4">
    <source>
        <dbReference type="Proteomes" id="UP000326595"/>
    </source>
</evidence>
<sequence>MLQGQACASRSPSCVSVNLPKPAASAVTPLRLGFSLTEIGQSVAELWQARDPDTAVARLLQDKLALVEACIEELGQLRLELQQRLKQSCPLRAVGA</sequence>
<dbReference type="EMBL" id="CABVHG010000044">
    <property type="protein sequence ID" value="VVN34225.1"/>
    <property type="molecule type" value="Genomic_DNA"/>
</dbReference>
<dbReference type="SUPFAM" id="SSF46955">
    <property type="entry name" value="Putative DNA-binding domain"/>
    <property type="match status" value="1"/>
</dbReference>
<organism evidence="3">
    <name type="scientific">Pseudomonas fluorescens</name>
    <dbReference type="NCBI Taxonomy" id="294"/>
    <lineage>
        <taxon>Bacteria</taxon>
        <taxon>Pseudomonadati</taxon>
        <taxon>Pseudomonadota</taxon>
        <taxon>Gammaproteobacteria</taxon>
        <taxon>Pseudomonadales</taxon>
        <taxon>Pseudomonadaceae</taxon>
        <taxon>Pseudomonas</taxon>
    </lineage>
</organism>
<protein>
    <recommendedName>
        <fullName evidence="1">Transcription regulator MerR DNA binding domain-containing protein</fullName>
    </recommendedName>
</protein>
<accession>A0A5E6X028</accession>
<dbReference type="Proteomes" id="UP000326595">
    <property type="component" value="Chromosome"/>
</dbReference>
<dbReference type="AlphaFoldDB" id="A0A5E6X028"/>
<dbReference type="InterPro" id="IPR015358">
    <property type="entry name" value="Tscrpt_reg_MerR_DNA-bd"/>
</dbReference>
<evidence type="ECO:0000313" key="2">
    <source>
        <dbReference type="EMBL" id="CAK9891440.1"/>
    </source>
</evidence>
<evidence type="ECO:0000313" key="3">
    <source>
        <dbReference type="EMBL" id="VVN34225.1"/>
    </source>
</evidence>
<dbReference type="Gene3D" id="1.10.1660.10">
    <property type="match status" value="1"/>
</dbReference>
<dbReference type="Pfam" id="PF09278">
    <property type="entry name" value="MerR-DNA-bind"/>
    <property type="match status" value="1"/>
</dbReference>
<reference evidence="2 4" key="2">
    <citation type="submission" date="2024-03" db="EMBL/GenBank/DDBJ databases">
        <authorList>
            <person name="Alaster D. Moffat"/>
            <person name="Govind Chandra"/>
            <person name="Andrew W. Truman"/>
        </authorList>
    </citation>
    <scope>NUCLEOTIDE SEQUENCE [LARGE SCALE GENOMIC DNA]</scope>
    <source>
        <strain evidence="2">PS652</strain>
    </source>
</reference>
<dbReference type="InterPro" id="IPR009061">
    <property type="entry name" value="DNA-bd_dom_put_sf"/>
</dbReference>